<organism evidence="3 4">
    <name type="scientific">Nitzschia inconspicua</name>
    <dbReference type="NCBI Taxonomy" id="303405"/>
    <lineage>
        <taxon>Eukaryota</taxon>
        <taxon>Sar</taxon>
        <taxon>Stramenopiles</taxon>
        <taxon>Ochrophyta</taxon>
        <taxon>Bacillariophyta</taxon>
        <taxon>Bacillariophyceae</taxon>
        <taxon>Bacillariophycidae</taxon>
        <taxon>Bacillariales</taxon>
        <taxon>Bacillariaceae</taxon>
        <taxon>Nitzschia</taxon>
    </lineage>
</organism>
<feature type="compositionally biased region" description="Low complexity" evidence="1">
    <location>
        <begin position="147"/>
        <end position="156"/>
    </location>
</feature>
<feature type="region of interest" description="Disordered" evidence="1">
    <location>
        <begin position="109"/>
        <end position="170"/>
    </location>
</feature>
<dbReference type="OrthoDB" id="48310at2759"/>
<feature type="compositionally biased region" description="Low complexity" evidence="1">
    <location>
        <begin position="445"/>
        <end position="466"/>
    </location>
</feature>
<accession>A0A9K3LTU7</accession>
<evidence type="ECO:0000313" key="3">
    <source>
        <dbReference type="EMBL" id="KAG7368465.1"/>
    </source>
</evidence>
<dbReference type="Proteomes" id="UP000693970">
    <property type="component" value="Unassembled WGS sequence"/>
</dbReference>
<feature type="domain" description="DUF6824" evidence="2">
    <location>
        <begin position="24"/>
        <end position="114"/>
    </location>
</feature>
<dbReference type="Pfam" id="PF20710">
    <property type="entry name" value="DUF6824"/>
    <property type="match status" value="1"/>
</dbReference>
<reference evidence="3" key="2">
    <citation type="submission" date="2021-04" db="EMBL/GenBank/DDBJ databases">
        <authorList>
            <person name="Podell S."/>
        </authorList>
    </citation>
    <scope>NUCLEOTIDE SEQUENCE</scope>
    <source>
        <strain evidence="3">Hildebrandi</strain>
    </source>
</reference>
<evidence type="ECO:0000313" key="4">
    <source>
        <dbReference type="Proteomes" id="UP000693970"/>
    </source>
</evidence>
<dbReference type="AlphaFoldDB" id="A0A9K3LTU7"/>
<dbReference type="EMBL" id="JAGRRH010000006">
    <property type="protein sequence ID" value="KAG7368465.1"/>
    <property type="molecule type" value="Genomic_DNA"/>
</dbReference>
<gene>
    <name evidence="3" type="ORF">IV203_031208</name>
</gene>
<feature type="region of interest" description="Disordered" evidence="1">
    <location>
        <begin position="445"/>
        <end position="472"/>
    </location>
</feature>
<reference evidence="3" key="1">
    <citation type="journal article" date="2021" name="Sci. Rep.">
        <title>Diploid genomic architecture of Nitzschia inconspicua, an elite biomass production diatom.</title>
        <authorList>
            <person name="Oliver A."/>
            <person name="Podell S."/>
            <person name="Pinowska A."/>
            <person name="Traller J.C."/>
            <person name="Smith S.R."/>
            <person name="McClure R."/>
            <person name="Beliaev A."/>
            <person name="Bohutskyi P."/>
            <person name="Hill E.A."/>
            <person name="Rabines A."/>
            <person name="Zheng H."/>
            <person name="Allen L.Z."/>
            <person name="Kuo A."/>
            <person name="Grigoriev I.V."/>
            <person name="Allen A.E."/>
            <person name="Hazlebeck D."/>
            <person name="Allen E.E."/>
        </authorList>
    </citation>
    <scope>NUCLEOTIDE SEQUENCE</scope>
    <source>
        <strain evidence="3">Hildebrandi</strain>
    </source>
</reference>
<comment type="caution">
    <text evidence="3">The sequence shown here is derived from an EMBL/GenBank/DDBJ whole genome shotgun (WGS) entry which is preliminary data.</text>
</comment>
<dbReference type="InterPro" id="IPR049227">
    <property type="entry name" value="DUF6824"/>
</dbReference>
<name>A0A9K3LTU7_9STRA</name>
<sequence length="472" mass="52802">MPAETYASTAYGAIRRIRTPHDHDVLSGRGGGINSHVGNQVFRQLVAERKEEYNLAPNKHEKARVASEVMDRVRNQDPPGRFLQRDPTAVTGPVWWVEVDEARALAKTSQALREGAPQIRLAHKAEVEEQRSKKTKRSATKRKRRASTAPTPAAEPEQPPVPPSRPFVRRLPSDEYNRAMEKLQANVRDAKALADEKDSQQEEQDWETNSKRARLIEENTPLVSPGTGDHYGVKLLDEFSETPPLLSVPAPSSEKIESLRLGQSSHNPKDAFHHAVHAPAPITRSLPRVHSLAFSDFSMSDTNVFDENGEFVNPFEDESNIAKKVLSSRQTSNGNSYRRLSSDYLRNLSSNEDNGISEPGLDRSWEDEQSSNYFQMNSSHCPSYPDLITDENNNDDHIFHGSWETDFDEGMKSILDVVRPNLTAPDKDEQLPTLLFPYRGGVLTNSSSSCGNGSRRSTSISSSNRGMYDGRQ</sequence>
<evidence type="ECO:0000259" key="2">
    <source>
        <dbReference type="Pfam" id="PF20710"/>
    </source>
</evidence>
<feature type="compositionally biased region" description="Basic residues" evidence="1">
    <location>
        <begin position="133"/>
        <end position="146"/>
    </location>
</feature>
<evidence type="ECO:0000256" key="1">
    <source>
        <dbReference type="SAM" id="MobiDB-lite"/>
    </source>
</evidence>
<keyword evidence="4" id="KW-1185">Reference proteome</keyword>
<feature type="compositionally biased region" description="Basic and acidic residues" evidence="1">
    <location>
        <begin position="190"/>
        <end position="200"/>
    </location>
</feature>
<feature type="compositionally biased region" description="Basic and acidic residues" evidence="1">
    <location>
        <begin position="123"/>
        <end position="132"/>
    </location>
</feature>
<feature type="region of interest" description="Disordered" evidence="1">
    <location>
        <begin position="190"/>
        <end position="209"/>
    </location>
</feature>
<protein>
    <recommendedName>
        <fullName evidence="2">DUF6824 domain-containing protein</fullName>
    </recommendedName>
</protein>
<proteinExistence type="predicted"/>